<accession>A0A7V4DYP6</accession>
<dbReference type="GO" id="GO:0005524">
    <property type="term" value="F:ATP binding"/>
    <property type="evidence" value="ECO:0007669"/>
    <property type="project" value="UniProtKB-KW"/>
</dbReference>
<dbReference type="RefSeq" id="WP_149123233.1">
    <property type="nucleotide sequence ID" value="NZ_VTFL01000007.1"/>
</dbReference>
<reference evidence="6" key="1">
    <citation type="journal article" date="2020" name="mSystems">
        <title>Genome- and Community-Level Interaction Insights into Carbon Utilization and Element Cycling Functions of Hydrothermarchaeota in Hydrothermal Sediment.</title>
        <authorList>
            <person name="Zhou Z."/>
            <person name="Liu Y."/>
            <person name="Xu W."/>
            <person name="Pan J."/>
            <person name="Luo Z.H."/>
            <person name="Li M."/>
        </authorList>
    </citation>
    <scope>NUCLEOTIDE SEQUENCE [LARGE SCALE GENOMIC DNA]</scope>
    <source>
        <strain evidence="6">SpSt-70</strain>
    </source>
</reference>
<dbReference type="SMART" id="SM00382">
    <property type="entry name" value="AAA"/>
    <property type="match status" value="1"/>
</dbReference>
<evidence type="ECO:0000256" key="3">
    <source>
        <dbReference type="ARBA" id="ARBA00022777"/>
    </source>
</evidence>
<dbReference type="SUPFAM" id="SSF52540">
    <property type="entry name" value="P-loop containing nucleoside triphosphate hydrolases"/>
    <property type="match status" value="1"/>
</dbReference>
<dbReference type="InterPro" id="IPR003593">
    <property type="entry name" value="AAA+_ATPase"/>
</dbReference>
<dbReference type="PANTHER" id="PTHR12755:SF3">
    <property type="entry name" value="POLYNUCLEOTIDE 5'-HYDROXYL-KINASE NOL9"/>
    <property type="match status" value="1"/>
</dbReference>
<evidence type="ECO:0000313" key="6">
    <source>
        <dbReference type="EMBL" id="HGK23721.1"/>
    </source>
</evidence>
<name>A0A7V4DYP6_DICTH</name>
<dbReference type="AlphaFoldDB" id="A0A7V4DYP6"/>
<keyword evidence="4" id="KW-0067">ATP-binding</keyword>
<evidence type="ECO:0000256" key="2">
    <source>
        <dbReference type="ARBA" id="ARBA00022741"/>
    </source>
</evidence>
<dbReference type="InterPro" id="IPR032319">
    <property type="entry name" value="CLP1_P"/>
</dbReference>
<dbReference type="GO" id="GO:0051731">
    <property type="term" value="F:polynucleotide 5'-hydroxyl-kinase activity"/>
    <property type="evidence" value="ECO:0007669"/>
    <property type="project" value="InterPro"/>
</dbReference>
<keyword evidence="1" id="KW-0808">Transferase</keyword>
<keyword evidence="2" id="KW-0547">Nucleotide-binding</keyword>
<feature type="domain" description="AAA+ ATPase" evidence="5">
    <location>
        <begin position="18"/>
        <end position="177"/>
    </location>
</feature>
<gene>
    <name evidence="6" type="ORF">ENU78_04640</name>
</gene>
<evidence type="ECO:0000259" key="5">
    <source>
        <dbReference type="SMART" id="SM00382"/>
    </source>
</evidence>
<evidence type="ECO:0000256" key="1">
    <source>
        <dbReference type="ARBA" id="ARBA00022679"/>
    </source>
</evidence>
<keyword evidence="3" id="KW-0418">Kinase</keyword>
<dbReference type="InterPro" id="IPR045116">
    <property type="entry name" value="Clp1/Grc3"/>
</dbReference>
<evidence type="ECO:0000256" key="4">
    <source>
        <dbReference type="ARBA" id="ARBA00022840"/>
    </source>
</evidence>
<dbReference type="InterPro" id="IPR027417">
    <property type="entry name" value="P-loop_NTPase"/>
</dbReference>
<dbReference type="Gene3D" id="3.40.50.300">
    <property type="entry name" value="P-loop containing nucleotide triphosphate hydrolases"/>
    <property type="match status" value="1"/>
</dbReference>
<protein>
    <submittedName>
        <fullName evidence="6">AAA family ATPase</fullName>
    </submittedName>
</protein>
<dbReference type="EMBL" id="DTDV01000013">
    <property type="protein sequence ID" value="HGK23721.1"/>
    <property type="molecule type" value="Genomic_DNA"/>
</dbReference>
<sequence length="287" mass="32919">MIDIPPLWQQTADDILLKKGVVIVIGLPNSGKSTFVKFLASYGVKNNLKVAIINSDLGQADIGVPGTISLSLLENELFSFENLPIKSWYFIGEITPTGRFLQVITGVRRLLDEAKKMADIVIINTCGLVKGRLGKILKYYKTFVINPDHIVAIQTDNELDPLLKIIGRLSKNVYKIPKSILARERPPEERREFREKRYEMYFQNAKTLLFPIYLVHSIDKYIDFQKEDYTGRLVGLIDEKENLLELGIIQEVNLEKRNLLIFTPLKEMDKVKRIEIGSIKLKVIREM</sequence>
<dbReference type="Pfam" id="PF16575">
    <property type="entry name" value="CLP1_P"/>
    <property type="match status" value="1"/>
</dbReference>
<proteinExistence type="predicted"/>
<dbReference type="PANTHER" id="PTHR12755">
    <property type="entry name" value="CLEAVAGE/POLYADENYLATION FACTOR IA SUBUNIT CLP1P"/>
    <property type="match status" value="1"/>
</dbReference>
<organism evidence="6">
    <name type="scientific">Dictyoglomus thermophilum</name>
    <dbReference type="NCBI Taxonomy" id="14"/>
    <lineage>
        <taxon>Bacteria</taxon>
        <taxon>Pseudomonadati</taxon>
        <taxon>Dictyoglomota</taxon>
        <taxon>Dictyoglomia</taxon>
        <taxon>Dictyoglomales</taxon>
        <taxon>Dictyoglomaceae</taxon>
        <taxon>Dictyoglomus</taxon>
    </lineage>
</organism>
<dbReference type="GO" id="GO:0006396">
    <property type="term" value="P:RNA processing"/>
    <property type="evidence" value="ECO:0007669"/>
    <property type="project" value="InterPro"/>
</dbReference>
<comment type="caution">
    <text evidence="6">The sequence shown here is derived from an EMBL/GenBank/DDBJ whole genome shotgun (WGS) entry which is preliminary data.</text>
</comment>